<dbReference type="EMBL" id="JAYGJQ010000002">
    <property type="protein sequence ID" value="MEA9356536.1"/>
    <property type="molecule type" value="Genomic_DNA"/>
</dbReference>
<keyword evidence="4 5" id="KW-0648">Protein biosynthesis</keyword>
<dbReference type="InterPro" id="IPR009060">
    <property type="entry name" value="UBA-like_sf"/>
</dbReference>
<evidence type="ECO:0000256" key="2">
    <source>
        <dbReference type="ARBA" id="ARBA00016956"/>
    </source>
</evidence>
<dbReference type="Gene3D" id="1.10.8.10">
    <property type="entry name" value="DNA helicase RuvA subunit, C-terminal domain"/>
    <property type="match status" value="1"/>
</dbReference>
<dbReference type="HAMAP" id="MF_00050">
    <property type="entry name" value="EF_Ts"/>
    <property type="match status" value="1"/>
</dbReference>
<evidence type="ECO:0000313" key="10">
    <source>
        <dbReference type="Proteomes" id="UP001302274"/>
    </source>
</evidence>
<dbReference type="InterPro" id="IPR018101">
    <property type="entry name" value="Transl_elong_Ts_CS"/>
</dbReference>
<evidence type="ECO:0000313" key="9">
    <source>
        <dbReference type="EMBL" id="MEA9356536.1"/>
    </source>
</evidence>
<reference evidence="9 10" key="1">
    <citation type="submission" date="2023-11" db="EMBL/GenBank/DDBJ databases">
        <title>A Novel Polar Bacteriovorax (B. antarcticus) Isolated from the Biocrust in Antarctica.</title>
        <authorList>
            <person name="Mun W."/>
            <person name="Choi S.Y."/>
            <person name="Mitchell R.J."/>
        </authorList>
    </citation>
    <scope>NUCLEOTIDE SEQUENCE [LARGE SCALE GENOMIC DNA]</scope>
    <source>
        <strain evidence="9 10">PP10</strain>
    </source>
</reference>
<proteinExistence type="inferred from homology"/>
<comment type="function">
    <text evidence="5 6">Associates with the EF-Tu.GDP complex and induces the exchange of GDP to GTP. It remains bound to the aminoacyl-tRNA.EF-Tu.GTP complex up to the GTP hydrolysis stage on the ribosome.</text>
</comment>
<evidence type="ECO:0000256" key="7">
    <source>
        <dbReference type="RuleBase" id="RU000643"/>
    </source>
</evidence>
<evidence type="ECO:0000256" key="6">
    <source>
        <dbReference type="RuleBase" id="RU000642"/>
    </source>
</evidence>
<protein>
    <recommendedName>
        <fullName evidence="2 5">Elongation factor Ts</fullName>
        <shortName evidence="5">EF-Ts</shortName>
    </recommendedName>
</protein>
<evidence type="ECO:0000256" key="1">
    <source>
        <dbReference type="ARBA" id="ARBA00005532"/>
    </source>
</evidence>
<dbReference type="SUPFAM" id="SSF54713">
    <property type="entry name" value="Elongation factor Ts (EF-Ts), dimerisation domain"/>
    <property type="match status" value="1"/>
</dbReference>
<dbReference type="PROSITE" id="PS01126">
    <property type="entry name" value="EF_TS_1"/>
    <property type="match status" value="1"/>
</dbReference>
<keyword evidence="3 5" id="KW-0251">Elongation factor</keyword>
<dbReference type="InterPro" id="IPR014039">
    <property type="entry name" value="Transl_elong_EFTs/EF1B_dimer"/>
</dbReference>
<dbReference type="PROSITE" id="PS01127">
    <property type="entry name" value="EF_TS_2"/>
    <property type="match status" value="1"/>
</dbReference>
<comment type="subcellular location">
    <subcellularLocation>
        <location evidence="5 7">Cytoplasm</location>
    </subcellularLocation>
</comment>
<dbReference type="GO" id="GO:0003746">
    <property type="term" value="F:translation elongation factor activity"/>
    <property type="evidence" value="ECO:0007669"/>
    <property type="project" value="UniProtKB-KW"/>
</dbReference>
<dbReference type="Pfam" id="PF00889">
    <property type="entry name" value="EF_TS"/>
    <property type="match status" value="1"/>
</dbReference>
<keyword evidence="5" id="KW-0963">Cytoplasm</keyword>
<dbReference type="NCBIfam" id="TIGR00116">
    <property type="entry name" value="tsf"/>
    <property type="match status" value="2"/>
</dbReference>
<evidence type="ECO:0000256" key="3">
    <source>
        <dbReference type="ARBA" id="ARBA00022768"/>
    </source>
</evidence>
<accession>A0ABU5VU86</accession>
<dbReference type="InterPro" id="IPR036402">
    <property type="entry name" value="EF-Ts_dimer_sf"/>
</dbReference>
<dbReference type="CDD" id="cd14275">
    <property type="entry name" value="UBA_EF-Ts"/>
    <property type="match status" value="1"/>
</dbReference>
<dbReference type="PANTHER" id="PTHR11741:SF0">
    <property type="entry name" value="ELONGATION FACTOR TS, MITOCHONDRIAL"/>
    <property type="match status" value="1"/>
</dbReference>
<comment type="similarity">
    <text evidence="1 5 6">Belongs to the EF-Ts family.</text>
</comment>
<name>A0ABU5VU86_9BACT</name>
<dbReference type="Proteomes" id="UP001302274">
    <property type="component" value="Unassembled WGS sequence"/>
</dbReference>
<feature type="region of interest" description="Involved in Mg(2+) ion dislocation from EF-Tu" evidence="5">
    <location>
        <begin position="81"/>
        <end position="84"/>
    </location>
</feature>
<evidence type="ECO:0000256" key="4">
    <source>
        <dbReference type="ARBA" id="ARBA00022917"/>
    </source>
</evidence>
<dbReference type="Gene3D" id="1.10.286.20">
    <property type="match status" value="1"/>
</dbReference>
<dbReference type="PANTHER" id="PTHR11741">
    <property type="entry name" value="ELONGATION FACTOR TS"/>
    <property type="match status" value="1"/>
</dbReference>
<dbReference type="RefSeq" id="WP_323576287.1">
    <property type="nucleotide sequence ID" value="NZ_JAYGJQ010000002.1"/>
</dbReference>
<keyword evidence="10" id="KW-1185">Reference proteome</keyword>
<feature type="domain" description="Translation elongation factor EFTs/EF1B dimerisation" evidence="8">
    <location>
        <begin position="56"/>
        <end position="197"/>
    </location>
</feature>
<evidence type="ECO:0000259" key="8">
    <source>
        <dbReference type="Pfam" id="PF00889"/>
    </source>
</evidence>
<organism evidence="9 10">
    <name type="scientific">Bacteriovorax antarcticus</name>
    <dbReference type="NCBI Taxonomy" id="3088717"/>
    <lineage>
        <taxon>Bacteria</taxon>
        <taxon>Pseudomonadati</taxon>
        <taxon>Bdellovibrionota</taxon>
        <taxon>Bacteriovoracia</taxon>
        <taxon>Bacteriovoracales</taxon>
        <taxon>Bacteriovoracaceae</taxon>
        <taxon>Bacteriovorax</taxon>
    </lineage>
</organism>
<evidence type="ECO:0000256" key="5">
    <source>
        <dbReference type="HAMAP-Rule" id="MF_00050"/>
    </source>
</evidence>
<sequence>MTQITAKLVSELREKTGAGMMDCKKALGEVDGDLEKAIDYLRQKGLAAAQKKQSRIAAEGLVGSYIHGGRIGVMVEVNCETDFVAKSEDFVTFVKDVAMHVAAADPKFVRASEMDQAFVEREIAIYTAQLKEEGKPEAMISKIVEGKVKKLSTEVCLLDQKFVKNPDISVQDLINELTIKVGEKIDVRRFVKFNLGEGIEKKVDDFAAEVASMTGGKQ</sequence>
<gene>
    <name evidence="5 9" type="primary">tsf</name>
    <name evidence="9" type="ORF">SHI21_09990</name>
</gene>
<dbReference type="Gene3D" id="3.30.479.20">
    <property type="entry name" value="Elongation factor Ts, dimerisation domain"/>
    <property type="match status" value="1"/>
</dbReference>
<dbReference type="SUPFAM" id="SSF46934">
    <property type="entry name" value="UBA-like"/>
    <property type="match status" value="1"/>
</dbReference>
<comment type="caution">
    <text evidence="9">The sequence shown here is derived from an EMBL/GenBank/DDBJ whole genome shotgun (WGS) entry which is preliminary data.</text>
</comment>
<dbReference type="InterPro" id="IPR001816">
    <property type="entry name" value="Transl_elong_EFTs/EF1B"/>
</dbReference>